<dbReference type="InterPro" id="IPR002068">
    <property type="entry name" value="A-crystallin/Hsp20_dom"/>
</dbReference>
<dbReference type="AlphaFoldDB" id="A0A3N1P084"/>
<gene>
    <name evidence="4" type="ORF">EDC38_1629</name>
</gene>
<dbReference type="Pfam" id="PF00011">
    <property type="entry name" value="HSP20"/>
    <property type="match status" value="1"/>
</dbReference>
<dbReference type="InterPro" id="IPR031107">
    <property type="entry name" value="Small_HSP"/>
</dbReference>
<accession>A0A3N1P084</accession>
<evidence type="ECO:0000313" key="5">
    <source>
        <dbReference type="Proteomes" id="UP000273643"/>
    </source>
</evidence>
<keyword evidence="5" id="KW-1185">Reference proteome</keyword>
<dbReference type="CDD" id="cd06471">
    <property type="entry name" value="ACD_LpsHSP_like"/>
    <property type="match status" value="1"/>
</dbReference>
<dbReference type="InterPro" id="IPR008978">
    <property type="entry name" value="HSP20-like_chaperone"/>
</dbReference>
<proteinExistence type="inferred from homology"/>
<dbReference type="RefSeq" id="WP_123638066.1">
    <property type="nucleotide sequence ID" value="NZ_RJUK01000001.1"/>
</dbReference>
<feature type="domain" description="SHSP" evidence="3">
    <location>
        <begin position="30"/>
        <end position="143"/>
    </location>
</feature>
<dbReference type="OrthoDB" id="9792695at2"/>
<dbReference type="PROSITE" id="PS01031">
    <property type="entry name" value="SHSP"/>
    <property type="match status" value="1"/>
</dbReference>
<dbReference type="EMBL" id="RJUK01000001">
    <property type="protein sequence ID" value="ROQ21008.1"/>
    <property type="molecule type" value="Genomic_DNA"/>
</dbReference>
<name>A0A3N1P084_9GAMM</name>
<protein>
    <submittedName>
        <fullName evidence="4">HSP20 family protein</fullName>
    </submittedName>
</protein>
<evidence type="ECO:0000256" key="1">
    <source>
        <dbReference type="PROSITE-ProRule" id="PRU00285"/>
    </source>
</evidence>
<dbReference type="Gene3D" id="2.60.40.790">
    <property type="match status" value="1"/>
</dbReference>
<dbReference type="Proteomes" id="UP000273643">
    <property type="component" value="Unassembled WGS sequence"/>
</dbReference>
<comment type="similarity">
    <text evidence="1 2">Belongs to the small heat shock protein (HSP20) family.</text>
</comment>
<evidence type="ECO:0000256" key="2">
    <source>
        <dbReference type="RuleBase" id="RU003616"/>
    </source>
</evidence>
<dbReference type="PANTHER" id="PTHR11527">
    <property type="entry name" value="HEAT-SHOCK PROTEIN 20 FAMILY MEMBER"/>
    <property type="match status" value="1"/>
</dbReference>
<reference evidence="4 5" key="1">
    <citation type="submission" date="2018-11" db="EMBL/GenBank/DDBJ databases">
        <title>Genomic Encyclopedia of Type Strains, Phase IV (KMG-IV): sequencing the most valuable type-strain genomes for metagenomic binning, comparative biology and taxonomic classification.</title>
        <authorList>
            <person name="Goeker M."/>
        </authorList>
    </citation>
    <scope>NUCLEOTIDE SEQUENCE [LARGE SCALE GENOMIC DNA]</scope>
    <source>
        <strain evidence="4 5">DSM 16974</strain>
    </source>
</reference>
<evidence type="ECO:0000313" key="4">
    <source>
        <dbReference type="EMBL" id="ROQ21008.1"/>
    </source>
</evidence>
<evidence type="ECO:0000259" key="3">
    <source>
        <dbReference type="PROSITE" id="PS01031"/>
    </source>
</evidence>
<sequence>MNLIPRSSVFDIDSLFDNFWAPLSRSSASMNADAFSPRVDITEKMDHYELTAELPGVDKKDIDVTLDNGMLTISAESRFENKEEKDGRVIRQERRYGKYTRSFNLGTDVKEKDIKAEFNNGVLKLNVPKVEQKTPVSHRIEIH</sequence>
<dbReference type="SUPFAM" id="SSF49764">
    <property type="entry name" value="HSP20-like chaperones"/>
    <property type="match status" value="1"/>
</dbReference>
<comment type="caution">
    <text evidence="4">The sequence shown here is derived from an EMBL/GenBank/DDBJ whole genome shotgun (WGS) entry which is preliminary data.</text>
</comment>
<organism evidence="4 5">
    <name type="scientific">Marinimicrobium koreense</name>
    <dbReference type="NCBI Taxonomy" id="306545"/>
    <lineage>
        <taxon>Bacteria</taxon>
        <taxon>Pseudomonadati</taxon>
        <taxon>Pseudomonadota</taxon>
        <taxon>Gammaproteobacteria</taxon>
        <taxon>Cellvibrionales</taxon>
        <taxon>Cellvibrionaceae</taxon>
        <taxon>Marinimicrobium</taxon>
    </lineage>
</organism>